<dbReference type="EMBL" id="RCHU02000001">
    <property type="protein sequence ID" value="KAL3611298.1"/>
    <property type="molecule type" value="Genomic_DNA"/>
</dbReference>
<comment type="caution">
    <text evidence="1">The sequence shown here is derived from an EMBL/GenBank/DDBJ whole genome shotgun (WGS) entry which is preliminary data.</text>
</comment>
<sequence length="72" mass="8013">MGAAFAGARLASSDKIENSQEPSEKAHQNEIKTLETNPENLERRCLAAGPYPTKVLPQRPQSATNEIHKRER</sequence>
<reference evidence="1 2" key="1">
    <citation type="journal article" date="2024" name="Plant Biotechnol. J.">
        <title>Genome and CRISPR/Cas9 system of a widespread forest tree (Populus alba) in the world.</title>
        <authorList>
            <person name="Liu Y.J."/>
            <person name="Jiang P.F."/>
            <person name="Han X.M."/>
            <person name="Li X.Y."/>
            <person name="Wang H.M."/>
            <person name="Wang Y.J."/>
            <person name="Wang X.X."/>
            <person name="Zeng Q.Y."/>
        </authorList>
    </citation>
    <scope>NUCLEOTIDE SEQUENCE [LARGE SCALE GENOMIC DNA]</scope>
    <source>
        <strain evidence="2">cv. PAL-ZL1</strain>
    </source>
</reference>
<keyword evidence="2" id="KW-1185">Reference proteome</keyword>
<name>A0ACC4D2G9_POPAL</name>
<evidence type="ECO:0000313" key="2">
    <source>
        <dbReference type="Proteomes" id="UP000309997"/>
    </source>
</evidence>
<protein>
    <submittedName>
        <fullName evidence="1">Uncharacterized protein</fullName>
    </submittedName>
</protein>
<dbReference type="Proteomes" id="UP000309997">
    <property type="component" value="Unassembled WGS sequence"/>
</dbReference>
<organism evidence="1 2">
    <name type="scientific">Populus alba</name>
    <name type="common">White poplar</name>
    <dbReference type="NCBI Taxonomy" id="43335"/>
    <lineage>
        <taxon>Eukaryota</taxon>
        <taxon>Viridiplantae</taxon>
        <taxon>Streptophyta</taxon>
        <taxon>Embryophyta</taxon>
        <taxon>Tracheophyta</taxon>
        <taxon>Spermatophyta</taxon>
        <taxon>Magnoliopsida</taxon>
        <taxon>eudicotyledons</taxon>
        <taxon>Gunneridae</taxon>
        <taxon>Pentapetalae</taxon>
        <taxon>rosids</taxon>
        <taxon>fabids</taxon>
        <taxon>Malpighiales</taxon>
        <taxon>Salicaceae</taxon>
        <taxon>Saliceae</taxon>
        <taxon>Populus</taxon>
    </lineage>
</organism>
<gene>
    <name evidence="1" type="ORF">D5086_002318</name>
</gene>
<proteinExistence type="predicted"/>
<accession>A0ACC4D2G9</accession>
<evidence type="ECO:0000313" key="1">
    <source>
        <dbReference type="EMBL" id="KAL3611298.1"/>
    </source>
</evidence>